<keyword evidence="12" id="KW-1185">Reference proteome</keyword>
<name>A0A1Y0BXG6_9MYCO</name>
<keyword evidence="7" id="KW-0175">Coiled coil</keyword>
<evidence type="ECO:0000256" key="5">
    <source>
        <dbReference type="ARBA" id="ARBA00022737"/>
    </source>
</evidence>
<reference evidence="11 12" key="1">
    <citation type="submission" date="2017-04" db="EMBL/GenBank/DDBJ databases">
        <title>Whole Genome Sequence of 1,4-Dioxane Degrading Bacterium Mycobacterium dioxanotrophicus PH-06.</title>
        <authorList>
            <person name="He Y."/>
        </authorList>
    </citation>
    <scope>NUCLEOTIDE SEQUENCE [LARGE SCALE GENOMIC DNA]</scope>
    <source>
        <strain evidence="11 12">PH-06</strain>
    </source>
</reference>
<proteinExistence type="inferred from homology"/>
<dbReference type="EMBL" id="CP020809">
    <property type="protein sequence ID" value="ART67631.1"/>
    <property type="molecule type" value="Genomic_DNA"/>
</dbReference>
<evidence type="ECO:0000313" key="11">
    <source>
        <dbReference type="EMBL" id="ART67631.1"/>
    </source>
</evidence>
<evidence type="ECO:0000256" key="4">
    <source>
        <dbReference type="ARBA" id="ARBA00022701"/>
    </source>
</evidence>
<dbReference type="Proteomes" id="UP000195331">
    <property type="component" value="Chromosome"/>
</dbReference>
<dbReference type="Pfam" id="PF13424">
    <property type="entry name" value="TPR_12"/>
    <property type="match status" value="2"/>
</dbReference>
<dbReference type="PANTHER" id="PTHR45783:SF3">
    <property type="entry name" value="KINESIN LIGHT CHAIN"/>
    <property type="match status" value="1"/>
</dbReference>
<evidence type="ECO:0000256" key="3">
    <source>
        <dbReference type="ARBA" id="ARBA00022490"/>
    </source>
</evidence>
<dbReference type="PANTHER" id="PTHR45783">
    <property type="entry name" value="KINESIN LIGHT CHAIN"/>
    <property type="match status" value="1"/>
</dbReference>
<sequence>MLGASVVLCAAAAAVTALLDTPLWSRLLVAGVVLAVGLIGVVDTYLVGKRTKQQAARKELAEATAKADQWLRAVQACVYWELPRMADVDMYEQLGVARADSTQAAAVGTTDGCGYIERDVDRAARKQLQAHGAVLLNGAPGSGVTRTAYQVALSVPKQPLVVASVTPQGLPIALGALDILSAVRPGAQLVLWLDRIDALTEAGLTAQMLRECANRSPGLRIVATVPSTYYVAWAAENQTLDALFEEPLTVERRPSERERQRAELAYPGRDFSEGIAVAFTVGGKLLRRLRAGNHGCRHDPADDDCAVARAVMAVALEWAGTGIDAPIPALTLARLVQQRFGTAVVEPGHVDAALAWATQSHIGGASLLTASGNDGAAMVTAHPVLTEIHRAEDPEAADEVWTAALNDAAGRGDHEAVGRIGFRAHTTGTLAVAAHAWQSLPVEGPSEWLWRAAEFSRGRGEYAAAVPPLERLSEITEAIYGADHPQTADAVEVLAGNWVAAGDQPERVRGLFERALSIREKEFGRDSEEVARTLASLGAVVGKLGNLALGRLMLEESLTTRERLHGSESAEVAHVLVNLATLEGEEGNIAEARDKLQRARRIQEAIGVEDPYVIAGLASMLRQEGSLIEARTLLQQVLDIEVGRYGRAHPYVANAQIRLAQLLSNMGHGEKAIELCERALRTLTRVRGPNHAETAAAMAVLGNAWHRAGQAEKGKALLQRALTIQEEILGPEDPALGQTLNLLGMAWGDLGRMDTAYALFQRALSVQETAWGDCHQGLMGVLGNLGGAAIRLGDRDQARAHVSRALSIAQMRYPGNQSVIHDITGPISKADPSFVVLADGQAFGFTDSK</sequence>
<dbReference type="AlphaFoldDB" id="A0A1Y0BXG6"/>
<keyword evidence="4" id="KW-0493">Microtubule</keyword>
<dbReference type="PROSITE" id="PS50005">
    <property type="entry name" value="TPR"/>
    <property type="match status" value="1"/>
</dbReference>
<evidence type="ECO:0000256" key="7">
    <source>
        <dbReference type="ARBA" id="ARBA00023054"/>
    </source>
</evidence>
<dbReference type="GO" id="GO:0005871">
    <property type="term" value="C:kinesin complex"/>
    <property type="evidence" value="ECO:0007669"/>
    <property type="project" value="InterPro"/>
</dbReference>
<feature type="repeat" description="TPR" evidence="10">
    <location>
        <begin position="737"/>
        <end position="770"/>
    </location>
</feature>
<comment type="similarity">
    <text evidence="2">Belongs to the kinesin light chain family.</text>
</comment>
<keyword evidence="6 10" id="KW-0802">TPR repeat</keyword>
<evidence type="ECO:0000256" key="2">
    <source>
        <dbReference type="ARBA" id="ARBA00009622"/>
    </source>
</evidence>
<dbReference type="KEGG" id="mdx:BTO20_02655"/>
<comment type="subcellular location">
    <subcellularLocation>
        <location evidence="1">Cytoplasm</location>
        <location evidence="1">Cytoskeleton</location>
    </subcellularLocation>
</comment>
<dbReference type="GO" id="GO:0019894">
    <property type="term" value="F:kinesin binding"/>
    <property type="evidence" value="ECO:0007669"/>
    <property type="project" value="TreeGrafter"/>
</dbReference>
<accession>A0A1Y0BXG6</accession>
<dbReference type="SUPFAM" id="SSF48452">
    <property type="entry name" value="TPR-like"/>
    <property type="match status" value="3"/>
</dbReference>
<evidence type="ECO:0000313" key="12">
    <source>
        <dbReference type="Proteomes" id="UP000195331"/>
    </source>
</evidence>
<dbReference type="InterPro" id="IPR011990">
    <property type="entry name" value="TPR-like_helical_dom_sf"/>
</dbReference>
<keyword evidence="8" id="KW-0505">Motor protein</keyword>
<dbReference type="SMART" id="SM00028">
    <property type="entry name" value="TPR"/>
    <property type="match status" value="7"/>
</dbReference>
<evidence type="ECO:0000256" key="9">
    <source>
        <dbReference type="ARBA" id="ARBA00023212"/>
    </source>
</evidence>
<evidence type="ECO:0000256" key="6">
    <source>
        <dbReference type="ARBA" id="ARBA00022803"/>
    </source>
</evidence>
<evidence type="ECO:0000256" key="8">
    <source>
        <dbReference type="ARBA" id="ARBA00023175"/>
    </source>
</evidence>
<keyword evidence="3" id="KW-0963">Cytoplasm</keyword>
<dbReference type="Pfam" id="PF13374">
    <property type="entry name" value="TPR_10"/>
    <property type="match status" value="1"/>
</dbReference>
<evidence type="ECO:0000256" key="1">
    <source>
        <dbReference type="ARBA" id="ARBA00004245"/>
    </source>
</evidence>
<evidence type="ECO:0000256" key="10">
    <source>
        <dbReference type="PROSITE-ProRule" id="PRU00339"/>
    </source>
</evidence>
<keyword evidence="5" id="KW-0677">Repeat</keyword>
<dbReference type="InterPro" id="IPR019734">
    <property type="entry name" value="TPR_rpt"/>
</dbReference>
<dbReference type="GO" id="GO:0005737">
    <property type="term" value="C:cytoplasm"/>
    <property type="evidence" value="ECO:0007669"/>
    <property type="project" value="TreeGrafter"/>
</dbReference>
<protein>
    <submittedName>
        <fullName evidence="11">Uncharacterized protein</fullName>
    </submittedName>
</protein>
<dbReference type="GO" id="GO:0007018">
    <property type="term" value="P:microtubule-based movement"/>
    <property type="evidence" value="ECO:0007669"/>
    <property type="project" value="TreeGrafter"/>
</dbReference>
<organism evidence="11 12">
    <name type="scientific">Mycobacterium dioxanotrophicus</name>
    <dbReference type="NCBI Taxonomy" id="482462"/>
    <lineage>
        <taxon>Bacteria</taxon>
        <taxon>Bacillati</taxon>
        <taxon>Actinomycetota</taxon>
        <taxon>Actinomycetes</taxon>
        <taxon>Mycobacteriales</taxon>
        <taxon>Mycobacteriaceae</taxon>
        <taxon>Mycobacterium</taxon>
    </lineage>
</organism>
<keyword evidence="9" id="KW-0206">Cytoskeleton</keyword>
<gene>
    <name evidence="11" type="ORF">BTO20_02655</name>
</gene>
<dbReference type="InterPro" id="IPR002151">
    <property type="entry name" value="Kinesin_light"/>
</dbReference>
<dbReference type="GO" id="GO:0005874">
    <property type="term" value="C:microtubule"/>
    <property type="evidence" value="ECO:0007669"/>
    <property type="project" value="UniProtKB-KW"/>
</dbReference>
<dbReference type="Gene3D" id="1.25.40.10">
    <property type="entry name" value="Tetratricopeptide repeat domain"/>
    <property type="match status" value="2"/>
</dbReference>